<dbReference type="STRING" id="1798405.A3E64_01495"/>
<name>A0A1G1ZKG4_9BACT</name>
<sequence length="70" mass="8067">MVGEAKSQQGQKHHCRENVFCSQQNFEQKRRKSNQAENSDFTADEQIKIVNRLALPGFRQSELFVKSAGR</sequence>
<reference evidence="2 3" key="1">
    <citation type="journal article" date="2016" name="Nat. Commun.">
        <title>Thousands of microbial genomes shed light on interconnected biogeochemical processes in an aquifer system.</title>
        <authorList>
            <person name="Anantharaman K."/>
            <person name="Brown C.T."/>
            <person name="Hug L.A."/>
            <person name="Sharon I."/>
            <person name="Castelle C.J."/>
            <person name="Probst A.J."/>
            <person name="Thomas B.C."/>
            <person name="Singh A."/>
            <person name="Wilkins M.J."/>
            <person name="Karaoz U."/>
            <person name="Brodie E.L."/>
            <person name="Williams K.H."/>
            <person name="Hubbard S.S."/>
            <person name="Banfield J.F."/>
        </authorList>
    </citation>
    <scope>NUCLEOTIDE SEQUENCE [LARGE SCALE GENOMIC DNA]</scope>
</reference>
<dbReference type="EMBL" id="MHJH01000003">
    <property type="protein sequence ID" value="OGY65113.1"/>
    <property type="molecule type" value="Genomic_DNA"/>
</dbReference>
<organism evidence="2 3">
    <name type="scientific">Candidatus Harrisonbacteria bacterium RIFCSPHIGHO2_12_FULL_48_16</name>
    <dbReference type="NCBI Taxonomy" id="1798405"/>
    <lineage>
        <taxon>Bacteria</taxon>
        <taxon>Candidatus Harrisoniibacteriota</taxon>
    </lineage>
</organism>
<evidence type="ECO:0000256" key="1">
    <source>
        <dbReference type="SAM" id="MobiDB-lite"/>
    </source>
</evidence>
<evidence type="ECO:0000313" key="3">
    <source>
        <dbReference type="Proteomes" id="UP000177174"/>
    </source>
</evidence>
<dbReference type="AlphaFoldDB" id="A0A1G1ZKG4"/>
<proteinExistence type="predicted"/>
<feature type="region of interest" description="Disordered" evidence="1">
    <location>
        <begin position="23"/>
        <end position="42"/>
    </location>
</feature>
<evidence type="ECO:0000313" key="2">
    <source>
        <dbReference type="EMBL" id="OGY65113.1"/>
    </source>
</evidence>
<comment type="caution">
    <text evidence="2">The sequence shown here is derived from an EMBL/GenBank/DDBJ whole genome shotgun (WGS) entry which is preliminary data.</text>
</comment>
<dbReference type="Proteomes" id="UP000177174">
    <property type="component" value="Unassembled WGS sequence"/>
</dbReference>
<accession>A0A1G1ZKG4</accession>
<gene>
    <name evidence="2" type="ORF">A3E64_01495</name>
</gene>
<protein>
    <submittedName>
        <fullName evidence="2">Uncharacterized protein</fullName>
    </submittedName>
</protein>